<keyword evidence="3" id="KW-1185">Reference proteome</keyword>
<dbReference type="PANTHER" id="PTHR43777:SF1">
    <property type="entry name" value="MOLYBDENUM COFACTOR CYTIDYLYLTRANSFERASE"/>
    <property type="match status" value="1"/>
</dbReference>
<dbReference type="PANTHER" id="PTHR43777">
    <property type="entry name" value="MOLYBDENUM COFACTOR CYTIDYLYLTRANSFERASE"/>
    <property type="match status" value="1"/>
</dbReference>
<dbReference type="RefSeq" id="WP_011196330.1">
    <property type="nucleotide sequence ID" value="NC_006177.1"/>
</dbReference>
<dbReference type="AlphaFoldDB" id="Q67MA3"/>
<dbReference type="Proteomes" id="UP000000417">
    <property type="component" value="Chromosome"/>
</dbReference>
<accession>Q67MA3</accession>
<evidence type="ECO:0000313" key="3">
    <source>
        <dbReference type="Proteomes" id="UP000000417"/>
    </source>
</evidence>
<dbReference type="KEGG" id="sth:STH2205"/>
<sequence length="141" mass="14829">MAALHLTEARARDGATAVQTGSAPAETNRGADPAVVLIALGDQPLITPAVVASILTGHRGGLTVPTCAERRGHPFCVDRSLLDDLLTLPPEAGLRELFLRHPGRVTLVPVATDAILRDIDTPSAYRRALAERAGEAQACRP</sequence>
<dbReference type="HOGENOM" id="CLU_1824344_0_0_9"/>
<dbReference type="GO" id="GO:0016779">
    <property type="term" value="F:nucleotidyltransferase activity"/>
    <property type="evidence" value="ECO:0007669"/>
    <property type="project" value="UniProtKB-ARBA"/>
</dbReference>
<feature type="domain" description="MobA-like NTP transferase" evidence="1">
    <location>
        <begin position="31"/>
        <end position="101"/>
    </location>
</feature>
<gene>
    <name evidence="2" type="ordered locus">STH2205</name>
</gene>
<dbReference type="SUPFAM" id="SSF53448">
    <property type="entry name" value="Nucleotide-diphospho-sugar transferases"/>
    <property type="match status" value="1"/>
</dbReference>
<evidence type="ECO:0000313" key="2">
    <source>
        <dbReference type="EMBL" id="BAD41190.1"/>
    </source>
</evidence>
<reference evidence="2 3" key="1">
    <citation type="journal article" date="2004" name="Nucleic Acids Res.">
        <title>Genome sequence of Symbiobacterium thermophilum, an uncultivable bacterium that depends on microbial commensalism.</title>
        <authorList>
            <person name="Ueda K."/>
            <person name="Yamashita A."/>
            <person name="Ishikawa J."/>
            <person name="Shimada M."/>
            <person name="Watsuji T."/>
            <person name="Morimura K."/>
            <person name="Ikeda H."/>
            <person name="Hattori M."/>
            <person name="Beppu T."/>
        </authorList>
    </citation>
    <scope>NUCLEOTIDE SEQUENCE [LARGE SCALE GENOMIC DNA]</scope>
    <source>
        <strain evidence="3">T / IAM 14863</strain>
    </source>
</reference>
<evidence type="ECO:0000259" key="1">
    <source>
        <dbReference type="Pfam" id="PF12804"/>
    </source>
</evidence>
<dbReference type="STRING" id="292459.STH2205"/>
<dbReference type="EMBL" id="AP006840">
    <property type="protein sequence ID" value="BAD41190.1"/>
    <property type="molecule type" value="Genomic_DNA"/>
</dbReference>
<dbReference type="Pfam" id="PF12804">
    <property type="entry name" value="NTP_transf_3"/>
    <property type="match status" value="1"/>
</dbReference>
<dbReference type="Gene3D" id="3.90.550.10">
    <property type="entry name" value="Spore Coat Polysaccharide Biosynthesis Protein SpsA, Chain A"/>
    <property type="match status" value="1"/>
</dbReference>
<dbReference type="eggNOG" id="COG2068">
    <property type="taxonomic scope" value="Bacteria"/>
</dbReference>
<dbReference type="InterPro" id="IPR029044">
    <property type="entry name" value="Nucleotide-diphossugar_trans"/>
</dbReference>
<protein>
    <recommendedName>
        <fullName evidence="1">MobA-like NTP transferase domain-containing protein</fullName>
    </recommendedName>
</protein>
<organism evidence="2 3">
    <name type="scientific">Symbiobacterium thermophilum (strain DSM 24528 / JCM 14929 / IAM 14863 / T)</name>
    <dbReference type="NCBI Taxonomy" id="292459"/>
    <lineage>
        <taxon>Bacteria</taxon>
        <taxon>Bacillati</taxon>
        <taxon>Bacillota</taxon>
        <taxon>Clostridia</taxon>
        <taxon>Eubacteriales</taxon>
        <taxon>Symbiobacteriaceae</taxon>
        <taxon>Symbiobacterium</taxon>
    </lineage>
</organism>
<dbReference type="InterPro" id="IPR025877">
    <property type="entry name" value="MobA-like_NTP_Trfase"/>
</dbReference>
<name>Q67MA3_SYMTH</name>
<proteinExistence type="predicted"/>